<protein>
    <submittedName>
        <fullName evidence="1">Uncharacterized protein</fullName>
    </submittedName>
</protein>
<gene>
    <name evidence="1" type="ORF">COPCOM_02074</name>
</gene>
<dbReference type="EMBL" id="ABVR01000041">
    <property type="protein sequence ID" value="EEG89096.1"/>
    <property type="molecule type" value="Genomic_DNA"/>
</dbReference>
<reference evidence="1 2" key="1">
    <citation type="submission" date="2009-02" db="EMBL/GenBank/DDBJ databases">
        <authorList>
            <person name="Fulton L."/>
            <person name="Clifton S."/>
            <person name="Fulton B."/>
            <person name="Xu J."/>
            <person name="Minx P."/>
            <person name="Pepin K.H."/>
            <person name="Johnson M."/>
            <person name="Bhonagiri V."/>
            <person name="Nash W.E."/>
            <person name="Mardis E.R."/>
            <person name="Wilson R.K."/>
        </authorList>
    </citation>
    <scope>NUCLEOTIDE SEQUENCE [LARGE SCALE GENOMIC DNA]</scope>
    <source>
        <strain evidence="1 2">ATCC 27758</strain>
    </source>
</reference>
<dbReference type="HOGENOM" id="CLU_3288042_0_0_9"/>
<name>C0BAH2_9FIRM</name>
<dbReference type="AlphaFoldDB" id="C0BAH2"/>
<comment type="caution">
    <text evidence="1">The sequence shown here is derived from an EMBL/GenBank/DDBJ whole genome shotgun (WGS) entry which is preliminary data.</text>
</comment>
<reference evidence="1 2" key="2">
    <citation type="submission" date="2009-03" db="EMBL/GenBank/DDBJ databases">
        <title>Draft genome sequence of Coprococcus comes (ATCC 27758).</title>
        <authorList>
            <person name="Sudarsanam P."/>
            <person name="Ley R."/>
            <person name="Guruge J."/>
            <person name="Turnbaugh P.J."/>
            <person name="Mahowald M."/>
            <person name="Liep D."/>
            <person name="Gordon J."/>
        </authorList>
    </citation>
    <scope>NUCLEOTIDE SEQUENCE [LARGE SCALE GENOMIC DNA]</scope>
    <source>
        <strain evidence="1 2">ATCC 27758</strain>
    </source>
</reference>
<evidence type="ECO:0000313" key="1">
    <source>
        <dbReference type="EMBL" id="EEG89096.1"/>
    </source>
</evidence>
<evidence type="ECO:0000313" key="2">
    <source>
        <dbReference type="Proteomes" id="UP000003793"/>
    </source>
</evidence>
<proteinExistence type="predicted"/>
<organism evidence="1 2">
    <name type="scientific">Coprococcus comes ATCC 27758</name>
    <dbReference type="NCBI Taxonomy" id="470146"/>
    <lineage>
        <taxon>Bacteria</taxon>
        <taxon>Bacillati</taxon>
        <taxon>Bacillota</taxon>
        <taxon>Clostridia</taxon>
        <taxon>Lachnospirales</taxon>
        <taxon>Lachnospiraceae</taxon>
        <taxon>Coprococcus</taxon>
    </lineage>
</organism>
<sequence length="40" mass="4221">MQKAVAWATVCGQIVVALITAFGGVKRPPERLESCFTGGQ</sequence>
<accession>C0BAH2</accession>
<dbReference type="Proteomes" id="UP000003793">
    <property type="component" value="Unassembled WGS sequence"/>
</dbReference>